<gene>
    <name evidence="1" type="ORF">MRB53_001988</name>
</gene>
<protein>
    <submittedName>
        <fullName evidence="1">Uncharacterized protein</fullName>
    </submittedName>
</protein>
<proteinExistence type="predicted"/>
<sequence>MAAASSSSFSSTIPTSQAVNIHHLISVKLDHHYYLLRRTQFMPLLKPYDLEGYVDGSLLCPPHTLPSDKGDDDSLTLIPACIHWTKQDQVLLGCTPHGLAHGSCKFGEISKQCARATYPWMITYNVPFDHVATSLTTYIDNTSMVDFQAHLLGFESRPQNQRAVDPINPSSNVAPKSSSRASSSSSSTRGRHSQNGSQPPSGPCQLCGRHNHMAASC</sequence>
<reference evidence="1 2" key="1">
    <citation type="journal article" date="2022" name="Hortic Res">
        <title>A haplotype resolved chromosomal level avocado genome allows analysis of novel avocado genes.</title>
        <authorList>
            <person name="Nath O."/>
            <person name="Fletcher S.J."/>
            <person name="Hayward A."/>
            <person name="Shaw L.M."/>
            <person name="Masouleh A.K."/>
            <person name="Furtado A."/>
            <person name="Henry R.J."/>
            <person name="Mitter N."/>
        </authorList>
    </citation>
    <scope>NUCLEOTIDE SEQUENCE [LARGE SCALE GENOMIC DNA]</scope>
    <source>
        <strain evidence="2">cv. Hass</strain>
    </source>
</reference>
<dbReference type="Proteomes" id="UP001234297">
    <property type="component" value="Chromosome 1"/>
</dbReference>
<name>A0ACC2MU50_PERAE</name>
<organism evidence="1 2">
    <name type="scientific">Persea americana</name>
    <name type="common">Avocado</name>
    <dbReference type="NCBI Taxonomy" id="3435"/>
    <lineage>
        <taxon>Eukaryota</taxon>
        <taxon>Viridiplantae</taxon>
        <taxon>Streptophyta</taxon>
        <taxon>Embryophyta</taxon>
        <taxon>Tracheophyta</taxon>
        <taxon>Spermatophyta</taxon>
        <taxon>Magnoliopsida</taxon>
        <taxon>Magnoliidae</taxon>
        <taxon>Laurales</taxon>
        <taxon>Lauraceae</taxon>
        <taxon>Persea</taxon>
    </lineage>
</organism>
<accession>A0ACC2MU50</accession>
<evidence type="ECO:0000313" key="1">
    <source>
        <dbReference type="EMBL" id="KAJ8648965.1"/>
    </source>
</evidence>
<evidence type="ECO:0000313" key="2">
    <source>
        <dbReference type="Proteomes" id="UP001234297"/>
    </source>
</evidence>
<comment type="caution">
    <text evidence="1">The sequence shown here is derived from an EMBL/GenBank/DDBJ whole genome shotgun (WGS) entry which is preliminary data.</text>
</comment>
<dbReference type="EMBL" id="CM056809">
    <property type="protein sequence ID" value="KAJ8648965.1"/>
    <property type="molecule type" value="Genomic_DNA"/>
</dbReference>
<keyword evidence="2" id="KW-1185">Reference proteome</keyword>